<feature type="compositionally biased region" description="Polar residues" evidence="1">
    <location>
        <begin position="1"/>
        <end position="10"/>
    </location>
</feature>
<evidence type="ECO:0000313" key="3">
    <source>
        <dbReference type="Proteomes" id="UP000026960"/>
    </source>
</evidence>
<reference evidence="2" key="1">
    <citation type="journal article" date="2009" name="Rice">
        <title>De Novo Next Generation Sequencing of Plant Genomes.</title>
        <authorList>
            <person name="Rounsley S."/>
            <person name="Marri P.R."/>
            <person name="Yu Y."/>
            <person name="He R."/>
            <person name="Sisneros N."/>
            <person name="Goicoechea J.L."/>
            <person name="Lee S.J."/>
            <person name="Angelova A."/>
            <person name="Kudrna D."/>
            <person name="Luo M."/>
            <person name="Affourtit J."/>
            <person name="Desany B."/>
            <person name="Knight J."/>
            <person name="Niazi F."/>
            <person name="Egholm M."/>
            <person name="Wing R.A."/>
        </authorList>
    </citation>
    <scope>NUCLEOTIDE SEQUENCE [LARGE SCALE GENOMIC DNA]</scope>
    <source>
        <strain evidence="2">cv. IRGC 105608</strain>
    </source>
</reference>
<protein>
    <submittedName>
        <fullName evidence="2">Uncharacterized protein</fullName>
    </submittedName>
</protein>
<proteinExistence type="predicted"/>
<dbReference type="Proteomes" id="UP000026960">
    <property type="component" value="Chromosome 2"/>
</dbReference>
<reference evidence="2" key="2">
    <citation type="submission" date="2015-03" db="UniProtKB">
        <authorList>
            <consortium name="EnsemblPlants"/>
        </authorList>
    </citation>
    <scope>IDENTIFICATION</scope>
</reference>
<feature type="region of interest" description="Disordered" evidence="1">
    <location>
        <begin position="1"/>
        <end position="112"/>
    </location>
</feature>
<evidence type="ECO:0000313" key="2">
    <source>
        <dbReference type="EnsemblPlants" id="OBART02G15170.1"/>
    </source>
</evidence>
<keyword evidence="3" id="KW-1185">Reference proteome</keyword>
<feature type="compositionally biased region" description="Low complexity" evidence="1">
    <location>
        <begin position="22"/>
        <end position="42"/>
    </location>
</feature>
<feature type="compositionally biased region" description="Pro residues" evidence="1">
    <location>
        <begin position="43"/>
        <end position="52"/>
    </location>
</feature>
<dbReference type="PaxDb" id="65489-OBART02G15170.1"/>
<accession>A0A0D3F4N7</accession>
<dbReference type="EnsemblPlants" id="OBART02G15170.1">
    <property type="protein sequence ID" value="OBART02G15170.1"/>
    <property type="gene ID" value="OBART02G15170"/>
</dbReference>
<name>A0A0D3F4N7_9ORYZ</name>
<dbReference type="Gramene" id="OBART02G15170.1">
    <property type="protein sequence ID" value="OBART02G15170.1"/>
    <property type="gene ID" value="OBART02G15170"/>
</dbReference>
<evidence type="ECO:0000256" key="1">
    <source>
        <dbReference type="SAM" id="MobiDB-lite"/>
    </source>
</evidence>
<organism evidence="2">
    <name type="scientific">Oryza barthii</name>
    <dbReference type="NCBI Taxonomy" id="65489"/>
    <lineage>
        <taxon>Eukaryota</taxon>
        <taxon>Viridiplantae</taxon>
        <taxon>Streptophyta</taxon>
        <taxon>Embryophyta</taxon>
        <taxon>Tracheophyta</taxon>
        <taxon>Spermatophyta</taxon>
        <taxon>Magnoliopsida</taxon>
        <taxon>Liliopsida</taxon>
        <taxon>Poales</taxon>
        <taxon>Poaceae</taxon>
        <taxon>BOP clade</taxon>
        <taxon>Oryzoideae</taxon>
        <taxon>Oryzeae</taxon>
        <taxon>Oryzinae</taxon>
        <taxon>Oryza</taxon>
    </lineage>
</organism>
<sequence length="170" mass="17638">MPHLSVRSQKSTPPLLTPPTSPSAAFPSTSPIPNPTGSTGAPAPSPPPPRPTAPSHGPSPASGTLATVPSPRTGGFPPPFSHPHRQCRCSRCHGSRRPRTAPSLASSALPLVPPRPLPGQQSSFPGGWRPLLSCFTLFFGSGLVVAPSLWHMAVRPPSRHGLREAVCLAS</sequence>
<dbReference type="AlphaFoldDB" id="A0A0D3F4N7"/>
<feature type="compositionally biased region" description="Basic residues" evidence="1">
    <location>
        <begin position="82"/>
        <end position="99"/>
    </location>
</feature>
<dbReference type="PRINTS" id="PR01217">
    <property type="entry name" value="PRICHEXTENSN"/>
</dbReference>
<dbReference type="HOGENOM" id="CLU_1574736_0_0_1"/>